<evidence type="ECO:0000313" key="3">
    <source>
        <dbReference type="Proteomes" id="UP000254052"/>
    </source>
</evidence>
<protein>
    <submittedName>
        <fullName evidence="2">Periplasmic trehalase</fullName>
        <ecNumber evidence="2">3.2.1.28</ecNumber>
    </submittedName>
</protein>
<dbReference type="Pfam" id="PF01204">
    <property type="entry name" value="Trehalase"/>
    <property type="match status" value="1"/>
</dbReference>
<dbReference type="GO" id="GO:0005993">
    <property type="term" value="P:trehalose catabolic process"/>
    <property type="evidence" value="ECO:0007669"/>
    <property type="project" value="TreeGrafter"/>
</dbReference>
<feature type="compositionally biased region" description="Polar residues" evidence="1">
    <location>
        <begin position="75"/>
        <end position="91"/>
    </location>
</feature>
<dbReference type="PANTHER" id="PTHR23403:SF1">
    <property type="entry name" value="TREHALASE"/>
    <property type="match status" value="1"/>
</dbReference>
<evidence type="ECO:0000313" key="2">
    <source>
        <dbReference type="EMBL" id="STM14661.1"/>
    </source>
</evidence>
<organism evidence="2 3">
    <name type="scientific">Escherichia coli</name>
    <dbReference type="NCBI Taxonomy" id="562"/>
    <lineage>
        <taxon>Bacteria</taxon>
        <taxon>Pseudomonadati</taxon>
        <taxon>Pseudomonadota</taxon>
        <taxon>Gammaproteobacteria</taxon>
        <taxon>Enterobacterales</taxon>
        <taxon>Enterobacteriaceae</taxon>
        <taxon>Escherichia</taxon>
    </lineage>
</organism>
<dbReference type="InterPro" id="IPR008928">
    <property type="entry name" value="6-hairpin_glycosidase_sf"/>
</dbReference>
<dbReference type="InterPro" id="IPR001661">
    <property type="entry name" value="Glyco_hydro_37"/>
</dbReference>
<accession>A0A377D1F4</accession>
<dbReference type="Gene3D" id="1.50.10.10">
    <property type="match status" value="1"/>
</dbReference>
<dbReference type="PANTHER" id="PTHR23403">
    <property type="entry name" value="TREHALASE"/>
    <property type="match status" value="1"/>
</dbReference>
<sequence>MDISWHFLTNVQHTYDREKKLVEKYDVSTTGTGGGGGEYPLQDGFGWTNGVTLKMLDLICPKEQPCDNVPATRPTVKSATTQPSPRGTTHTLTSAYSDNVIRLLRMALSADNTIAMVFSTQTVFQVLAGSIAQMFAIRGCRR</sequence>
<keyword evidence="2" id="KW-0378">Hydrolase</keyword>
<feature type="region of interest" description="Disordered" evidence="1">
    <location>
        <begin position="70"/>
        <end position="91"/>
    </location>
</feature>
<proteinExistence type="predicted"/>
<dbReference type="Proteomes" id="UP000254052">
    <property type="component" value="Unassembled WGS sequence"/>
</dbReference>
<reference evidence="2 3" key="1">
    <citation type="submission" date="2018-06" db="EMBL/GenBank/DDBJ databases">
        <authorList>
            <consortium name="Pathogen Informatics"/>
            <person name="Doyle S."/>
        </authorList>
    </citation>
    <scope>NUCLEOTIDE SEQUENCE [LARGE SCALE GENOMIC DNA]</scope>
    <source>
        <strain evidence="2 3">NCTC9962</strain>
    </source>
</reference>
<dbReference type="InterPro" id="IPR012341">
    <property type="entry name" value="6hp_glycosidase-like_sf"/>
</dbReference>
<evidence type="ECO:0000256" key="1">
    <source>
        <dbReference type="SAM" id="MobiDB-lite"/>
    </source>
</evidence>
<gene>
    <name evidence="2" type="primary">treA_1</name>
    <name evidence="2" type="ORF">NCTC9962_06057</name>
</gene>
<dbReference type="EC" id="3.2.1.28" evidence="2"/>
<dbReference type="EMBL" id="UGED01000017">
    <property type="protein sequence ID" value="STM14661.1"/>
    <property type="molecule type" value="Genomic_DNA"/>
</dbReference>
<dbReference type="SUPFAM" id="SSF48208">
    <property type="entry name" value="Six-hairpin glycosidases"/>
    <property type="match status" value="1"/>
</dbReference>
<dbReference type="AlphaFoldDB" id="A0A377D1F4"/>
<keyword evidence="2" id="KW-0326">Glycosidase</keyword>
<name>A0A377D1F4_ECOLX</name>
<dbReference type="GO" id="GO:0004555">
    <property type="term" value="F:alpha,alpha-trehalase activity"/>
    <property type="evidence" value="ECO:0007669"/>
    <property type="project" value="UniProtKB-EC"/>
</dbReference>